<comment type="caution">
    <text evidence="1">The sequence shown here is derived from an EMBL/GenBank/DDBJ whole genome shotgun (WGS) entry which is preliminary data.</text>
</comment>
<accession>A0A4Q4KMG2</accession>
<evidence type="ECO:0000313" key="2">
    <source>
        <dbReference type="Proteomes" id="UP000293952"/>
    </source>
</evidence>
<evidence type="ECO:0008006" key="3">
    <source>
        <dbReference type="Google" id="ProtNLM"/>
    </source>
</evidence>
<proteinExistence type="predicted"/>
<protein>
    <recommendedName>
        <fullName evidence="3">DUF4297 domain-containing protein</fullName>
    </recommendedName>
</protein>
<dbReference type="EMBL" id="SETE01000002">
    <property type="protein sequence ID" value="RYM34593.1"/>
    <property type="molecule type" value="Genomic_DNA"/>
</dbReference>
<keyword evidence="2" id="KW-1185">Reference proteome</keyword>
<organism evidence="1 2">
    <name type="scientific">Brumimicrobium glaciale</name>
    <dbReference type="NCBI Taxonomy" id="200475"/>
    <lineage>
        <taxon>Bacteria</taxon>
        <taxon>Pseudomonadati</taxon>
        <taxon>Bacteroidota</taxon>
        <taxon>Flavobacteriia</taxon>
        <taxon>Flavobacteriales</taxon>
        <taxon>Crocinitomicaceae</taxon>
        <taxon>Brumimicrobium</taxon>
    </lineage>
</organism>
<reference evidence="1 2" key="1">
    <citation type="submission" date="2019-02" db="EMBL/GenBank/DDBJ databases">
        <title>Genome sequence of the sea-ice species Brumimicrobium glaciale.</title>
        <authorList>
            <person name="Bowman J.P."/>
        </authorList>
    </citation>
    <scope>NUCLEOTIDE SEQUENCE [LARGE SCALE GENOMIC DNA]</scope>
    <source>
        <strain evidence="1 2">IC156</strain>
    </source>
</reference>
<sequence length="1081" mass="126734">MHISELHIFQKDTDATEALRGYKYQELKTLEAWLKNRVENNEEFIYCDFEEDIFQRNLVEYKSKFRQIKLYNSKNFSFASNEIKKTISHFFMLYVKGEYLHDEVSFIFETNTGIAGAYTGNDAELLREWHEKQDDLSQELLEKIASKIKSVVFDALEADIYSEKNTEVLAAKKQIKDNLQSKGEEVWKDFSKKIGWDFLNITAEEEMNNCSARIFDFIGQLPYPISKDDYNIVFSSLLREVGERSIELVGENRVLSNELINDILLNLGDTADKRYNQIYKEWKEVSSIQSFLVGEFYEVISGANHCARSKYLEQHSAHWISLIEQYINSAVTPEMFKCDALYQYIWLKVRPRFGPNPMNSIEGEELRVKEFFERSLSYDRTIDFEHLLNILNLLLPAVKMSNLDIDNSQVQEWEASLEEKITNEISTIASYNKKCALFEITAFFDFYKRLRYPEDVSMDKVKESFDQILEHLPNAELFSVSQLSWRIDSIVEMLNSVSSDSDEIEVFEEFGNQLLPIVGEREGDFSMAKRFSQKGLSFLQSKKPENILKALDYFHKSKRLWYKDETMEGFLLAVLNISQLYLSIGMYSAAKYYAMSAAWYPMTQDNPDHYKRTSQAMGLVIHADILQGAWMAVLDDFKVFAWSWQQFSSQETGATENEDFWKPIFETATVLMESVERSPQLDGFIEFYKEGSVKEFYDQFVKPINDELTKRISETGGLNKQLVRTPLKDLGEMREIDWKCFGSQWSVRFKNDFENTVVAEEFVAVLQILLAEIALTKTDLYLVPKEVVLNLEIGDNIEVEQDLDSDGLEWNISLKSINHHDIQELRGHSSILIAKIWSVINEISLLPQKDLQGYLQSRMQEHDLISKLFILTSYQNCFRDLILESEFNESQRNNFTDHLEFIYYKEHLVFTEDNLVSDRYNKEKSLQWIKNRYKRASHLTNLTLDRIKEEQDFIDFVKEQRQKGALDWQIVMALMNTIIDYKAKIALKYLSTEDPNFHRKIRDKFLELMKIPEKDNYIEIPVSKIIENMKIHLVATPIQVLESFNLQHKIHRFITTEVVTEMLNKKFNFNVDDIPELSPLD</sequence>
<dbReference type="RefSeq" id="WP_130092602.1">
    <property type="nucleotide sequence ID" value="NZ_SETE01000002.1"/>
</dbReference>
<gene>
    <name evidence="1" type="ORF">ERX46_04250</name>
</gene>
<dbReference type="Proteomes" id="UP000293952">
    <property type="component" value="Unassembled WGS sequence"/>
</dbReference>
<evidence type="ECO:0000313" key="1">
    <source>
        <dbReference type="EMBL" id="RYM34593.1"/>
    </source>
</evidence>
<dbReference type="OrthoDB" id="2966407at2"/>
<name>A0A4Q4KMG2_9FLAO</name>
<dbReference type="AlphaFoldDB" id="A0A4Q4KMG2"/>